<protein>
    <submittedName>
        <fullName evidence="2">Uncharacterized protein</fullName>
    </submittedName>
</protein>
<dbReference type="OrthoDB" id="4555854at2"/>
<sequence>MSSEPTRAAALDQLYGHLQRTLGVLPGKPALSLVHPAIPQARLHRGVTLPYRADDPDDTTEFFDIAYWVVGIAPDAVGACFDRVVRTWIEAGWPTRTDRDAPPRSAFTRTPDRFGLSVRESVDAYLSLSGSTPPFVPGGPVGDPFPESISHPS</sequence>
<comment type="caution">
    <text evidence="2">The sequence shown here is derived from an EMBL/GenBank/DDBJ whole genome shotgun (WGS) entry which is preliminary data.</text>
</comment>
<organism evidence="2 3">
    <name type="scientific">Nocardia donostiensis</name>
    <dbReference type="NCBI Taxonomy" id="1538463"/>
    <lineage>
        <taxon>Bacteria</taxon>
        <taxon>Bacillati</taxon>
        <taxon>Actinomycetota</taxon>
        <taxon>Actinomycetes</taxon>
        <taxon>Mycobacteriales</taxon>
        <taxon>Nocardiaceae</taxon>
        <taxon>Nocardia</taxon>
    </lineage>
</organism>
<dbReference type="RefSeq" id="WP_077120935.1">
    <property type="nucleotide sequence ID" value="NZ_MUKP01000037.1"/>
</dbReference>
<evidence type="ECO:0000256" key="1">
    <source>
        <dbReference type="SAM" id="MobiDB-lite"/>
    </source>
</evidence>
<keyword evidence="3" id="KW-1185">Reference proteome</keyword>
<evidence type="ECO:0000313" key="2">
    <source>
        <dbReference type="EMBL" id="ONM46400.1"/>
    </source>
</evidence>
<gene>
    <name evidence="2" type="ORF">B0T46_23140</name>
</gene>
<accession>A0A1W0B6Z1</accession>
<name>A0A1W0B6Z1_9NOCA</name>
<evidence type="ECO:0000313" key="3">
    <source>
        <dbReference type="Proteomes" id="UP000188836"/>
    </source>
</evidence>
<dbReference type="AlphaFoldDB" id="A0A1W0B6Z1"/>
<dbReference type="Proteomes" id="UP000188836">
    <property type="component" value="Unassembled WGS sequence"/>
</dbReference>
<proteinExistence type="predicted"/>
<dbReference type="EMBL" id="MUMY01000025">
    <property type="protein sequence ID" value="ONM46400.1"/>
    <property type="molecule type" value="Genomic_DNA"/>
</dbReference>
<feature type="region of interest" description="Disordered" evidence="1">
    <location>
        <begin position="131"/>
        <end position="153"/>
    </location>
</feature>
<reference evidence="2 3" key="1">
    <citation type="journal article" date="2016" name="Antonie Van Leeuwenhoek">
        <title>Nocardia donostiensis sp. nov., isolated from human respiratory specimens.</title>
        <authorList>
            <person name="Ercibengoa M."/>
            <person name="Bell M."/>
            <person name="Marimon J.M."/>
            <person name="Humrighouse B."/>
            <person name="Klenk H.P."/>
            <person name="Potter G."/>
            <person name="Perez-Trallero E."/>
        </authorList>
    </citation>
    <scope>NUCLEOTIDE SEQUENCE [LARGE SCALE GENOMIC DNA]</scope>
    <source>
        <strain evidence="2 3">X1655</strain>
    </source>
</reference>